<dbReference type="InterPro" id="IPR012296">
    <property type="entry name" value="Nuclease_put_TT1808"/>
</dbReference>
<dbReference type="Proteomes" id="UP000276103">
    <property type="component" value="Unassembled WGS sequence"/>
</dbReference>
<dbReference type="CDD" id="cd06260">
    <property type="entry name" value="DUF820-like"/>
    <property type="match status" value="1"/>
</dbReference>
<protein>
    <recommendedName>
        <fullName evidence="1">Putative restriction endonuclease domain-containing protein</fullName>
    </recommendedName>
</protein>
<name>A0A433UMX6_ANAVA</name>
<gene>
    <name evidence="2" type="ORF">DSM107003_33960</name>
</gene>
<dbReference type="PANTHER" id="PTHR34107:SF8">
    <property type="entry name" value="UNIDENTIFIED OPEN READING FRAME"/>
    <property type="match status" value="1"/>
</dbReference>
<dbReference type="EMBL" id="RSCM01000011">
    <property type="protein sequence ID" value="RUS95196.1"/>
    <property type="molecule type" value="Genomic_DNA"/>
</dbReference>
<evidence type="ECO:0000313" key="2">
    <source>
        <dbReference type="EMBL" id="RUS95196.1"/>
    </source>
</evidence>
<evidence type="ECO:0000313" key="3">
    <source>
        <dbReference type="Proteomes" id="UP000276103"/>
    </source>
</evidence>
<dbReference type="InterPro" id="IPR008538">
    <property type="entry name" value="Uma2"/>
</dbReference>
<dbReference type="Pfam" id="PF05685">
    <property type="entry name" value="Uma2"/>
    <property type="match status" value="1"/>
</dbReference>
<evidence type="ECO:0000259" key="1">
    <source>
        <dbReference type="Pfam" id="PF05685"/>
    </source>
</evidence>
<dbReference type="SUPFAM" id="SSF52980">
    <property type="entry name" value="Restriction endonuclease-like"/>
    <property type="match status" value="1"/>
</dbReference>
<proteinExistence type="predicted"/>
<comment type="caution">
    <text evidence="2">The sequence shown here is derived from an EMBL/GenBank/DDBJ whole genome shotgun (WGS) entry which is preliminary data.</text>
</comment>
<accession>A0A433UMX6</accession>
<dbReference type="InterPro" id="IPR011335">
    <property type="entry name" value="Restrct_endonuc-II-like"/>
</dbReference>
<dbReference type="AlphaFoldDB" id="A0A433UMX6"/>
<dbReference type="Gene3D" id="3.90.1570.10">
    <property type="entry name" value="tt1808, chain A"/>
    <property type="match status" value="1"/>
</dbReference>
<sequence>MAPDWTIEILSPDQSQTKVIKNILHCLNHGTQIGWLIDPGEQSIFVYFPDQPTAFYDQPNARLPVPAFAKNFNLTVEDLFAWLLE</sequence>
<feature type="domain" description="Putative restriction endonuclease" evidence="1">
    <location>
        <begin position="2"/>
        <end position="77"/>
    </location>
</feature>
<organism evidence="2 3">
    <name type="scientific">Trichormus variabilis SAG 1403-4b</name>
    <dbReference type="NCBI Taxonomy" id="447716"/>
    <lineage>
        <taxon>Bacteria</taxon>
        <taxon>Bacillati</taxon>
        <taxon>Cyanobacteriota</taxon>
        <taxon>Cyanophyceae</taxon>
        <taxon>Nostocales</taxon>
        <taxon>Nostocaceae</taxon>
        <taxon>Trichormus</taxon>
    </lineage>
</organism>
<reference evidence="2 3" key="1">
    <citation type="journal article" date="2019" name="Genome Biol. Evol.">
        <title>Day and night: Metabolic profiles and evolutionary relationships of six axenic non-marine cyanobacteria.</title>
        <authorList>
            <person name="Will S.E."/>
            <person name="Henke P."/>
            <person name="Boedeker C."/>
            <person name="Huang S."/>
            <person name="Brinkmann H."/>
            <person name="Rohde M."/>
            <person name="Jarek M."/>
            <person name="Friedl T."/>
            <person name="Seufert S."/>
            <person name="Schumacher M."/>
            <person name="Overmann J."/>
            <person name="Neumann-Schaal M."/>
            <person name="Petersen J."/>
        </authorList>
    </citation>
    <scope>NUCLEOTIDE SEQUENCE [LARGE SCALE GENOMIC DNA]</scope>
    <source>
        <strain evidence="2 3">SAG 1403-4b</strain>
    </source>
</reference>
<keyword evidence="3" id="KW-1185">Reference proteome</keyword>
<dbReference type="PANTHER" id="PTHR34107">
    <property type="entry name" value="SLL0198 PROTEIN-RELATED"/>
    <property type="match status" value="1"/>
</dbReference>